<reference evidence="10 11" key="1">
    <citation type="journal article" date="2024" name="Science">
        <title>Giant polyketide synthase enzymes in the biosynthesis of giant marine polyether toxins.</title>
        <authorList>
            <person name="Fallon T.R."/>
            <person name="Shende V.V."/>
            <person name="Wierzbicki I.H."/>
            <person name="Pendleton A.L."/>
            <person name="Watervoot N.F."/>
            <person name="Auber R.P."/>
            <person name="Gonzalez D.J."/>
            <person name="Wisecaver J.H."/>
            <person name="Moore B.S."/>
        </authorList>
    </citation>
    <scope>NUCLEOTIDE SEQUENCE [LARGE SCALE GENOMIC DNA]</scope>
    <source>
        <strain evidence="10 11">12B1</strain>
    </source>
</reference>
<dbReference type="GO" id="GO:0004435">
    <property type="term" value="F:phosphatidylinositol-4,5-bisphosphate phospholipase C activity"/>
    <property type="evidence" value="ECO:0007669"/>
    <property type="project" value="UniProtKB-EC"/>
</dbReference>
<dbReference type="SUPFAM" id="SSF51695">
    <property type="entry name" value="PLC-like phosphodiesterases"/>
    <property type="match status" value="1"/>
</dbReference>
<sequence length="2771" mass="304356">MRGLRGFRAMGCLVIVIAFAGLLPHAAATPAPPPSPPPHTRPEVVRVGILLPMFGTEADGYTDMQWAPRVGAYQAVRDINNKTDGVADHLLPNTRLLIAYGDSKCDAGAGLAATLHLTRDSFGGLGVSAMVGAGCSGASVTAAQVAGTVSVPMISGSSTSPILSDSRKYPFFFRTIPSDAFGAVAIVDLIQKLWNYTSVALVHSTDSYGAGIAEAFVQSAHTAGLLIHTTQSFLKDASDFTLQFLALTRTQSRVIVLLCQRSDGSRFVRKGFEAGVGGEGFMFIGGDTMAERTFWEGDPAFSQDKELRNQALKGLFALTPNGAPQSSSTYQGYYARRQQLPATGAVNGSCNLETDDDGNYLWAQDHDSNASTPLACAGYDDLSIDGAQDPFAYDAMFAIAYGMHELLYVRNRSTVVGSELLQELIRVRFEGVTGLVDFYDASGDPDRLHHGDRRVGVSYTLYNYVNAEQNFLSAGSWTPCASAQCTWKEQWVQTPGFTLTYSTADNSKPPQTAPPRVTVLRIGVLLPMLLTSSSLIAPIYQALREINNKTDGVADDILPDTTLRFAFRDSDCDSFTGLTGALSLLTTAFSGQGVDAIIGAGCSGASISAAEVCTTTETPIISPMSTSAKLSDGLSYPFFLRTIPSDSYQVAAMVDILLNFFGYASTALIHGSDAYGIGTASAFREALHQQGATPVRQISLDDDSTDFSSQHREVAASGVRVLTIISQRTTAAAFLLGGFKLGVVGEGYLWFASEALGDSWWTTDPVLSVDTELRLQILRGSFAMRLHTSDTFPAFRDFLARRQQLPAPPVDAPECSLETDDDGNLIWAQDHDDDPATPLVCAGVDSPHPTQYDTYAYDAAYAIAYAVHDLLHVQNRTEVQGRALYDTLVSQVLFQGASGPTDFFDASADPARVDHGDRRGGVVYALQNYASNEQGLFAVGLWTPCAGECEWATRWEAVPGATVTFSTADNSLPPLSSFAGCPFGETVFNDTGTCTCAQGFELDSSGVRCSRCAAGRFKPSAGPAPCELCDVGTFQQLAGSSACALCLAGEYQPEVGSVECRRCEDGRYSLPGASRCTMCAVGYFRESASSPVSQCAPCAQLRGVSCGLNATVMTFNVSKGYWRHSPFTMQTHACKWSNGWTPCKGQSDPGVDGDGYCEPGYTGPRCEVCAGEDYSMYFDKLDATCRSCGDVATQATAVFFSLAFLLLVGLAVAVFLHRRREMPSLHKVLRRVSICRKIWVRAGMRYKVKTMVGLYQCMAAVPTVFNVSAPAGLEEFTRWMNIIELPADFGLQIVIPPSCFGTYHRRLLIQSLWPIAVMLLAVVCCVCQEWVQYRLQLRRGHAESGNIASFASKGAQRALPLILVVTFLLVPSTATAIFKTFLCDRFDYAEGDSRRYLREDLSLSCESDQYKLTHTTSLFLVVLWPIGVPLFYTALLWSCRDAILYGKRTRLRQAAEFLSGDYERTAFLWEPVEMLRKLTLTGAVLLIGEEHEQARILVALLVSVSFLALHLSMRPLLRVEDGVLSGSVELALILVYVCVLLIKTCSLSEEVCKTFGFGETASGIYVFFIFFGLGMILLQLVIGAFKLWLTGRVPKIFLVAKAHSVSPLTIIRRIVTRRFNLIRRYVLRHLHLDAPRLSPAAAAGIFQFRTTKGHPPPVGTPESMVPAATGVMTEVFIEGVFPHTKCFLQVDLEAMLIRWSHEQFISVQAVEDHKIVTSHKRRQWSVYMPRISCRRPSMYASVTGGHKFFSLRGLSGNARSPHRKSETRRSEHEFTDNILSKAAKLVPKEAPHTSLHIRYNDSGGLSRTLELRMPEESCKRFNTSLRQVLNSTRRIATPAHWRWGLACMQATNTRGASGVLRRSEIRALLRRANASPNLTAQVVEEALTEELQRSGREYLTKSERSDLDVSRTGTSSLYGAAELVALLVRLASVTKEIQDLFGEYSVEGRMKLPQWLDFQRSQQRSIAGTTSVVKRVATRRASRVSLPIESSTLPVTTEQARISFHRAVSPLGSEHDTYPFEGGVKALDLLSFALLLLDSENDAVMPARYDNVEGDDLREPLAHYWTACSHNSYIIGDQLTGLSSADAYRRQLMQGCRQVEIDCWDGKTSPIVTHGHTFCTVENFEEVVKAIAETAFITSELPVVLSLEMHCSPPQQRKIAEILVKHLEHTIVTCEEVLSYDNPRERSPLDWKRRVLVKGKVKLSDKLWKLRNTDGGTSTRSLSSRARLTKLFNRSSYTSRRTATSHGAETSENDGDRVSCEQSRSQQLEHTQRLSFVATSAFVSEMERAHRKLNRSAQKVPDTDEFYSTCLCIRSVPKERFLSCERPKWPLTMTSINEDRLLMVLGLPEKERSQLEGLQRSSTGSRAGSAKGSLSPMLSEEQLSTQAIVRLAADPPRQAGKLQRLTSHLLLRPFPLGLRFSGNNMSPLPCWLVGAQSVALNMSNNDLAVQLHFALFKGSGGYVLKPAEMRQQPSGQPTSPFACNPEPNNLMAAWTNDSPQSFHERGNCDDYWPPPREKLSCTSISILSLHNLPKRGEVRPRYYGSRGGCHKYHKELSGVPALPDNSEQSCPAVKVSLHPIGGFCALSEKLPLAQIDLKTELTTPAVKYNGLNAPFGQTIHCVAAEPAATFLRVGILDGSQEVAYETAVLGRLRVGYRVFQMRSMLGTRIELCYLFVKISTGSEPNQWGTPRQLRIQSAIVDMELSRLDETIAQQVQPHLEEVSKLKLELASLRRSQRNLLVTKNTTETTDEGDDDEEVSPQSCHRASGLKI</sequence>
<keyword evidence="3 7" id="KW-1133">Transmembrane helix</keyword>
<dbReference type="InterPro" id="IPR001192">
    <property type="entry name" value="PI-PLC_fam"/>
</dbReference>
<dbReference type="SUPFAM" id="SSF57184">
    <property type="entry name" value="Growth factor receptor domain"/>
    <property type="match status" value="1"/>
</dbReference>
<keyword evidence="11" id="KW-1185">Reference proteome</keyword>
<dbReference type="PANTHER" id="PTHR10336">
    <property type="entry name" value="PHOSPHOINOSITIDE-SPECIFIC PHOSPHOLIPASE C FAMILY PROTEIN"/>
    <property type="match status" value="1"/>
</dbReference>
<dbReference type="GO" id="GO:0016042">
    <property type="term" value="P:lipid catabolic process"/>
    <property type="evidence" value="ECO:0007669"/>
    <property type="project" value="UniProtKB-KW"/>
</dbReference>
<dbReference type="Gene3D" id="2.60.40.150">
    <property type="entry name" value="C2 domain"/>
    <property type="match status" value="1"/>
</dbReference>
<dbReference type="PROSITE" id="PS50007">
    <property type="entry name" value="PIPLC_X_DOMAIN"/>
    <property type="match status" value="1"/>
</dbReference>
<dbReference type="InterPro" id="IPR028082">
    <property type="entry name" value="Peripla_BP_I"/>
</dbReference>
<dbReference type="InterPro" id="IPR001828">
    <property type="entry name" value="ANF_lig-bd_rcpt"/>
</dbReference>
<feature type="transmembrane region" description="Helical" evidence="7">
    <location>
        <begin position="1195"/>
        <end position="1216"/>
    </location>
</feature>
<protein>
    <recommendedName>
        <fullName evidence="5">Phosphoinositide phospholipase C</fullName>
        <ecNumber evidence="5">3.1.4.11</ecNumber>
    </recommendedName>
</protein>
<keyword evidence="5" id="KW-0443">Lipid metabolism</keyword>
<proteinExistence type="predicted"/>
<dbReference type="InterPro" id="IPR009030">
    <property type="entry name" value="Growth_fac_rcpt_cys_sf"/>
</dbReference>
<dbReference type="SUPFAM" id="SSF53822">
    <property type="entry name" value="Periplasmic binding protein-like I"/>
    <property type="match status" value="2"/>
</dbReference>
<feature type="transmembrane region" description="Helical" evidence="7">
    <location>
        <begin position="1563"/>
        <end position="1589"/>
    </location>
</feature>
<dbReference type="SMART" id="SM01411">
    <property type="entry name" value="Ephrin_rec_like"/>
    <property type="match status" value="2"/>
</dbReference>
<dbReference type="GO" id="GO:0046488">
    <property type="term" value="P:phosphatidylinositol metabolic process"/>
    <property type="evidence" value="ECO:0007669"/>
    <property type="project" value="TreeGrafter"/>
</dbReference>
<dbReference type="CDD" id="cd08558">
    <property type="entry name" value="PI-PLCc_eukaryota"/>
    <property type="match status" value="1"/>
</dbReference>
<dbReference type="GO" id="GO:0007186">
    <property type="term" value="P:G protein-coupled receptor signaling pathway"/>
    <property type="evidence" value="ECO:0007669"/>
    <property type="project" value="TreeGrafter"/>
</dbReference>
<dbReference type="Gene3D" id="3.20.20.190">
    <property type="entry name" value="Phosphatidylinositol (PI) phosphodiesterase"/>
    <property type="match status" value="2"/>
</dbReference>
<accession>A0AB34JDF6</accession>
<feature type="transmembrane region" description="Helical" evidence="7">
    <location>
        <begin position="1496"/>
        <end position="1517"/>
    </location>
</feature>
<evidence type="ECO:0000256" key="8">
    <source>
        <dbReference type="SAM" id="SignalP"/>
    </source>
</evidence>
<dbReference type="EMBL" id="JBGBPQ010000009">
    <property type="protein sequence ID" value="KAL1519799.1"/>
    <property type="molecule type" value="Genomic_DNA"/>
</dbReference>
<comment type="caution">
    <text evidence="10">The sequence shown here is derived from an EMBL/GenBank/DDBJ whole genome shotgun (WGS) entry which is preliminary data.</text>
</comment>
<feature type="region of interest" description="Disordered" evidence="6">
    <location>
        <begin position="2353"/>
        <end position="2376"/>
    </location>
</feature>
<dbReference type="Proteomes" id="UP001515480">
    <property type="component" value="Unassembled WGS sequence"/>
</dbReference>
<feature type="domain" description="PI-PLC Y-box" evidence="9">
    <location>
        <begin position="2378"/>
        <end position="2470"/>
    </location>
</feature>
<keyword evidence="4 7" id="KW-0472">Membrane</keyword>
<dbReference type="Pfam" id="PF00387">
    <property type="entry name" value="PI-PLC-Y"/>
    <property type="match status" value="1"/>
</dbReference>
<organism evidence="10 11">
    <name type="scientific">Prymnesium parvum</name>
    <name type="common">Toxic golden alga</name>
    <dbReference type="NCBI Taxonomy" id="97485"/>
    <lineage>
        <taxon>Eukaryota</taxon>
        <taxon>Haptista</taxon>
        <taxon>Haptophyta</taxon>
        <taxon>Prymnesiophyceae</taxon>
        <taxon>Prymnesiales</taxon>
        <taxon>Prymnesiaceae</taxon>
        <taxon>Prymnesium</taxon>
    </lineage>
</organism>
<evidence type="ECO:0000256" key="7">
    <source>
        <dbReference type="SAM" id="Phobius"/>
    </source>
</evidence>
<dbReference type="InterPro" id="IPR017946">
    <property type="entry name" value="PLC-like_Pdiesterase_TIM-brl"/>
</dbReference>
<dbReference type="InterPro" id="IPR001711">
    <property type="entry name" value="PLipase_C_Pinositol-sp_Y"/>
</dbReference>
<feature type="signal peptide" evidence="8">
    <location>
        <begin position="1"/>
        <end position="28"/>
    </location>
</feature>
<dbReference type="InterPro" id="IPR035892">
    <property type="entry name" value="C2_domain_sf"/>
</dbReference>
<feature type="transmembrane region" description="Helical" evidence="7">
    <location>
        <begin position="1523"/>
        <end position="1542"/>
    </location>
</feature>
<evidence type="ECO:0000259" key="9">
    <source>
        <dbReference type="PROSITE" id="PS50008"/>
    </source>
</evidence>
<feature type="transmembrane region" description="Helical" evidence="7">
    <location>
        <begin position="1252"/>
        <end position="1271"/>
    </location>
</feature>
<dbReference type="GO" id="GO:0048015">
    <property type="term" value="P:phosphatidylinositol-mediated signaling"/>
    <property type="evidence" value="ECO:0007669"/>
    <property type="project" value="TreeGrafter"/>
</dbReference>
<gene>
    <name evidence="10" type="ORF">AB1Y20_023306</name>
</gene>
<evidence type="ECO:0000313" key="11">
    <source>
        <dbReference type="Proteomes" id="UP001515480"/>
    </source>
</evidence>
<evidence type="ECO:0000256" key="2">
    <source>
        <dbReference type="ARBA" id="ARBA00022692"/>
    </source>
</evidence>
<dbReference type="Pfam" id="PF01094">
    <property type="entry name" value="ANF_receptor"/>
    <property type="match status" value="2"/>
</dbReference>
<keyword evidence="8" id="KW-0732">Signal</keyword>
<dbReference type="GO" id="GO:0016020">
    <property type="term" value="C:membrane"/>
    <property type="evidence" value="ECO:0007669"/>
    <property type="project" value="UniProtKB-SubCell"/>
</dbReference>
<feature type="transmembrane region" description="Helical" evidence="7">
    <location>
        <begin position="1418"/>
        <end position="1438"/>
    </location>
</feature>
<feature type="region of interest" description="Disordered" evidence="6">
    <location>
        <begin position="2740"/>
        <end position="2771"/>
    </location>
</feature>
<dbReference type="Gene3D" id="2.10.50.10">
    <property type="entry name" value="Tumor Necrosis Factor Receptor, subunit A, domain 2"/>
    <property type="match status" value="1"/>
</dbReference>
<dbReference type="InterPro" id="IPR000909">
    <property type="entry name" value="PLipase_C_PInositol-sp_X_dom"/>
</dbReference>
<evidence type="ECO:0000256" key="5">
    <source>
        <dbReference type="RuleBase" id="RU361133"/>
    </source>
</evidence>
<feature type="region of interest" description="Disordered" evidence="6">
    <location>
        <begin position="2237"/>
        <end position="2266"/>
    </location>
</feature>
<dbReference type="SMART" id="SM00149">
    <property type="entry name" value="PLCYc"/>
    <property type="match status" value="1"/>
</dbReference>
<keyword evidence="5" id="KW-0378">Hydrolase</keyword>
<dbReference type="EC" id="3.1.4.11" evidence="5"/>
<dbReference type="Gene3D" id="3.40.50.2300">
    <property type="match status" value="5"/>
</dbReference>
<dbReference type="GO" id="GO:0051209">
    <property type="term" value="P:release of sequestered calcium ion into cytosol"/>
    <property type="evidence" value="ECO:0007669"/>
    <property type="project" value="TreeGrafter"/>
</dbReference>
<dbReference type="PRINTS" id="PR00390">
    <property type="entry name" value="PHPHLIPASEC"/>
</dbReference>
<feature type="compositionally biased region" description="Acidic residues" evidence="6">
    <location>
        <begin position="2748"/>
        <end position="2758"/>
    </location>
</feature>
<dbReference type="Pfam" id="PF00388">
    <property type="entry name" value="PI-PLC-X"/>
    <property type="match status" value="1"/>
</dbReference>
<evidence type="ECO:0000256" key="4">
    <source>
        <dbReference type="ARBA" id="ARBA00023136"/>
    </source>
</evidence>
<feature type="transmembrane region" description="Helical" evidence="7">
    <location>
        <begin position="1358"/>
        <end position="1378"/>
    </location>
</feature>
<evidence type="ECO:0000313" key="10">
    <source>
        <dbReference type="EMBL" id="KAL1519799.1"/>
    </source>
</evidence>
<dbReference type="PANTHER" id="PTHR10336:SF6">
    <property type="entry name" value="1-PHOSPHATIDYLINOSITOL 4,5-BISPHOSPHATE PHOSPHODIESTERASE EPSILON-1"/>
    <property type="match status" value="1"/>
</dbReference>
<feature type="transmembrane region" description="Helical" evidence="7">
    <location>
        <begin position="1312"/>
        <end position="1331"/>
    </location>
</feature>
<evidence type="ECO:0000256" key="6">
    <source>
        <dbReference type="SAM" id="MobiDB-lite"/>
    </source>
</evidence>
<keyword evidence="2 7" id="KW-0812">Transmembrane</keyword>
<name>A0AB34JDF6_PRYPA</name>
<evidence type="ECO:0000256" key="3">
    <source>
        <dbReference type="ARBA" id="ARBA00022989"/>
    </source>
</evidence>
<comment type="subcellular location">
    <subcellularLocation>
        <location evidence="1">Membrane</location>
    </subcellularLocation>
</comment>
<comment type="catalytic activity">
    <reaction evidence="5">
        <text>a 1,2-diacyl-sn-glycero-3-phospho-(1D-myo-inositol-4,5-bisphosphate) + H2O = 1D-myo-inositol 1,4,5-trisphosphate + a 1,2-diacyl-sn-glycerol + H(+)</text>
        <dbReference type="Rhea" id="RHEA:33179"/>
        <dbReference type="ChEBI" id="CHEBI:15377"/>
        <dbReference type="ChEBI" id="CHEBI:15378"/>
        <dbReference type="ChEBI" id="CHEBI:17815"/>
        <dbReference type="ChEBI" id="CHEBI:58456"/>
        <dbReference type="ChEBI" id="CHEBI:203600"/>
        <dbReference type="EC" id="3.1.4.11"/>
    </reaction>
</comment>
<evidence type="ECO:0000256" key="1">
    <source>
        <dbReference type="ARBA" id="ARBA00004370"/>
    </source>
</evidence>
<dbReference type="GO" id="GO:0007265">
    <property type="term" value="P:Ras protein signal transduction"/>
    <property type="evidence" value="ECO:0007669"/>
    <property type="project" value="TreeGrafter"/>
</dbReference>
<feature type="chain" id="PRO_5044240650" description="Phosphoinositide phospholipase C" evidence="8">
    <location>
        <begin position="29"/>
        <end position="2771"/>
    </location>
</feature>
<keyword evidence="5" id="KW-0442">Lipid degradation</keyword>
<dbReference type="PROSITE" id="PS50008">
    <property type="entry name" value="PIPLC_Y_DOMAIN"/>
    <property type="match status" value="1"/>
</dbReference>
<dbReference type="SMART" id="SM00148">
    <property type="entry name" value="PLCXc"/>
    <property type="match status" value="1"/>
</dbReference>